<keyword evidence="3" id="KW-1185">Reference proteome</keyword>
<reference evidence="2 3" key="1">
    <citation type="journal article" date="2014" name="Nat. Commun.">
        <title>Molecular traces of alternative social organization in a termite genome.</title>
        <authorList>
            <person name="Terrapon N."/>
            <person name="Li C."/>
            <person name="Robertson H.M."/>
            <person name="Ji L."/>
            <person name="Meng X."/>
            <person name="Booth W."/>
            <person name="Chen Z."/>
            <person name="Childers C.P."/>
            <person name="Glastad K.M."/>
            <person name="Gokhale K."/>
            <person name="Gowin J."/>
            <person name="Gronenberg W."/>
            <person name="Hermansen R.A."/>
            <person name="Hu H."/>
            <person name="Hunt B.G."/>
            <person name="Huylmans A.K."/>
            <person name="Khalil S.M."/>
            <person name="Mitchell R.D."/>
            <person name="Munoz-Torres M.C."/>
            <person name="Mustard J.A."/>
            <person name="Pan H."/>
            <person name="Reese J.T."/>
            <person name="Scharf M.E."/>
            <person name="Sun F."/>
            <person name="Vogel H."/>
            <person name="Xiao J."/>
            <person name="Yang W."/>
            <person name="Yang Z."/>
            <person name="Yang Z."/>
            <person name="Zhou J."/>
            <person name="Zhu J."/>
            <person name="Brent C.S."/>
            <person name="Elsik C.G."/>
            <person name="Goodisman M.A."/>
            <person name="Liberles D.A."/>
            <person name="Roe R.M."/>
            <person name="Vargo E.L."/>
            <person name="Vilcinskas A."/>
            <person name="Wang J."/>
            <person name="Bornberg-Bauer E."/>
            <person name="Korb J."/>
            <person name="Zhang G."/>
            <person name="Liebig J."/>
        </authorList>
    </citation>
    <scope>NUCLEOTIDE SEQUENCE [LARGE SCALE GENOMIC DNA]</scope>
    <source>
        <tissue evidence="2">Whole organism</tissue>
    </source>
</reference>
<feature type="region of interest" description="Disordered" evidence="1">
    <location>
        <begin position="178"/>
        <end position="209"/>
    </location>
</feature>
<accession>A0A067RDB6</accession>
<feature type="compositionally biased region" description="Polar residues" evidence="1">
    <location>
        <begin position="180"/>
        <end position="202"/>
    </location>
</feature>
<evidence type="ECO:0000313" key="3">
    <source>
        <dbReference type="Proteomes" id="UP000027135"/>
    </source>
</evidence>
<gene>
    <name evidence="2" type="ORF">L798_02694</name>
</gene>
<dbReference type="Proteomes" id="UP000027135">
    <property type="component" value="Unassembled WGS sequence"/>
</dbReference>
<proteinExistence type="predicted"/>
<protein>
    <submittedName>
        <fullName evidence="2">Uncharacterized protein</fullName>
    </submittedName>
</protein>
<dbReference type="EMBL" id="KK852541">
    <property type="protein sequence ID" value="KDR21752.1"/>
    <property type="molecule type" value="Genomic_DNA"/>
</dbReference>
<sequence length="222" mass="25197">MQNHLTDKEAKMYSPDAAAGVSQTVKFAVSCTCDRVSLRPTTYQQIVAVVPAVHERPRLYRHLWWMRWPRGGEAQSNPAQLTSALAHTWRELDEVSRALIGPHLRWADELSAEVRDLLHRKCSKTCHKLQPTTNSGCTIGLRALHPDPLPNSSNTMWWPRSWKRPKPRPIHEHIQRAGSRFNQQSGPLQPRRPTSVQSSRRATVSGMPTRATLMALHRNSGN</sequence>
<evidence type="ECO:0000313" key="2">
    <source>
        <dbReference type="EMBL" id="KDR21752.1"/>
    </source>
</evidence>
<name>A0A067RDB6_ZOONE</name>
<dbReference type="AlphaFoldDB" id="A0A067RDB6"/>
<dbReference type="InParanoid" id="A0A067RDB6"/>
<organism evidence="2 3">
    <name type="scientific">Zootermopsis nevadensis</name>
    <name type="common">Dampwood termite</name>
    <dbReference type="NCBI Taxonomy" id="136037"/>
    <lineage>
        <taxon>Eukaryota</taxon>
        <taxon>Metazoa</taxon>
        <taxon>Ecdysozoa</taxon>
        <taxon>Arthropoda</taxon>
        <taxon>Hexapoda</taxon>
        <taxon>Insecta</taxon>
        <taxon>Pterygota</taxon>
        <taxon>Neoptera</taxon>
        <taxon>Polyneoptera</taxon>
        <taxon>Dictyoptera</taxon>
        <taxon>Blattodea</taxon>
        <taxon>Blattoidea</taxon>
        <taxon>Termitoidae</taxon>
        <taxon>Termopsidae</taxon>
        <taxon>Zootermopsis</taxon>
    </lineage>
</organism>
<evidence type="ECO:0000256" key="1">
    <source>
        <dbReference type="SAM" id="MobiDB-lite"/>
    </source>
</evidence>